<sequence length="199" mass="21840">MPPLRTNAANRVDNTSYYRSKTLAEKAAWDFMATDTNELELTSVLPGLILGPVLEEDFGNSANAVLKLLDGSMPAVPAMSFDIVDVRSVAALRQRGMEQPAAAGQRFLGTSGFLTLAQVAALLRTRFPDRRIPRRVLPNVLTQVLSWFDPAIQPILVDLGPQRQGDNRKAQQLLHWQLLDPQQVVIACAESLLALGLVK</sequence>
<evidence type="ECO:0000313" key="2">
    <source>
        <dbReference type="EMBL" id="GGF21074.1"/>
    </source>
</evidence>
<evidence type="ECO:0000256" key="1">
    <source>
        <dbReference type="ARBA" id="ARBA00023002"/>
    </source>
</evidence>
<dbReference type="RefSeq" id="WP_188815409.1">
    <property type="nucleotide sequence ID" value="NZ_BMHT01000006.1"/>
</dbReference>
<protein>
    <submittedName>
        <fullName evidence="2">Uncharacterized protein</fullName>
    </submittedName>
</protein>
<dbReference type="PANTHER" id="PTHR10366">
    <property type="entry name" value="NAD DEPENDENT EPIMERASE/DEHYDRATASE"/>
    <property type="match status" value="1"/>
</dbReference>
<name>A0ABQ1ULM8_9BACT</name>
<dbReference type="InterPro" id="IPR036291">
    <property type="entry name" value="NAD(P)-bd_dom_sf"/>
</dbReference>
<dbReference type="SUPFAM" id="SSF51735">
    <property type="entry name" value="NAD(P)-binding Rossmann-fold domains"/>
    <property type="match status" value="1"/>
</dbReference>
<keyword evidence="3" id="KW-1185">Reference proteome</keyword>
<comment type="caution">
    <text evidence="2">The sequence shown here is derived from an EMBL/GenBank/DDBJ whole genome shotgun (WGS) entry which is preliminary data.</text>
</comment>
<proteinExistence type="predicted"/>
<keyword evidence="1" id="KW-0560">Oxidoreductase</keyword>
<reference evidence="3" key="1">
    <citation type="journal article" date="2019" name="Int. J. Syst. Evol. Microbiol.">
        <title>The Global Catalogue of Microorganisms (GCM) 10K type strain sequencing project: providing services to taxonomists for standard genome sequencing and annotation.</title>
        <authorList>
            <consortium name="The Broad Institute Genomics Platform"/>
            <consortium name="The Broad Institute Genome Sequencing Center for Infectious Disease"/>
            <person name="Wu L."/>
            <person name="Ma J."/>
        </authorList>
    </citation>
    <scope>NUCLEOTIDE SEQUENCE [LARGE SCALE GENOMIC DNA]</scope>
    <source>
        <strain evidence="3">CGMCC 1.15197</strain>
    </source>
</reference>
<evidence type="ECO:0000313" key="3">
    <source>
        <dbReference type="Proteomes" id="UP000632273"/>
    </source>
</evidence>
<accession>A0ABQ1ULM8</accession>
<dbReference type="Gene3D" id="3.40.50.720">
    <property type="entry name" value="NAD(P)-binding Rossmann-like Domain"/>
    <property type="match status" value="1"/>
</dbReference>
<gene>
    <name evidence="2" type="ORF">GCM10011383_35950</name>
</gene>
<dbReference type="InterPro" id="IPR050425">
    <property type="entry name" value="NAD(P)_dehydrat-like"/>
</dbReference>
<dbReference type="EMBL" id="BMHT01000006">
    <property type="protein sequence ID" value="GGF21074.1"/>
    <property type="molecule type" value="Genomic_DNA"/>
</dbReference>
<organism evidence="2 3">
    <name type="scientific">Hymenobacter cavernae</name>
    <dbReference type="NCBI Taxonomy" id="2044852"/>
    <lineage>
        <taxon>Bacteria</taxon>
        <taxon>Pseudomonadati</taxon>
        <taxon>Bacteroidota</taxon>
        <taxon>Cytophagia</taxon>
        <taxon>Cytophagales</taxon>
        <taxon>Hymenobacteraceae</taxon>
        <taxon>Hymenobacter</taxon>
    </lineage>
</organism>
<dbReference type="Proteomes" id="UP000632273">
    <property type="component" value="Unassembled WGS sequence"/>
</dbReference>
<dbReference type="PANTHER" id="PTHR10366:SF564">
    <property type="entry name" value="STEROL-4-ALPHA-CARBOXYLATE 3-DEHYDROGENASE, DECARBOXYLATING"/>
    <property type="match status" value="1"/>
</dbReference>